<dbReference type="AlphaFoldDB" id="A0AAN0VHI4"/>
<evidence type="ECO:0000256" key="2">
    <source>
        <dbReference type="ARBA" id="ARBA00022670"/>
    </source>
</evidence>
<dbReference type="KEGG" id="ptp:RCA23_c04770"/>
<proteinExistence type="inferred from homology"/>
<organism evidence="6 7">
    <name type="scientific">Planktomarina temperata RCA23</name>
    <dbReference type="NCBI Taxonomy" id="666509"/>
    <lineage>
        <taxon>Bacteria</taxon>
        <taxon>Pseudomonadati</taxon>
        <taxon>Pseudomonadota</taxon>
        <taxon>Alphaproteobacteria</taxon>
        <taxon>Rhodobacterales</taxon>
        <taxon>Paracoccaceae</taxon>
        <taxon>Planktomarina</taxon>
    </lineage>
</organism>
<dbReference type="PANTHER" id="PTHR47359">
    <property type="entry name" value="PEPTIDOGLYCAN DL-ENDOPEPTIDASE CWLO"/>
    <property type="match status" value="1"/>
</dbReference>
<reference evidence="6 7" key="1">
    <citation type="journal article" date="2014" name="ISME J.">
        <title>Adaptation of an abundant Roseobacter RCA organism to pelagic systems revealed by genomic and transcriptomic analyses.</title>
        <authorList>
            <person name="Voget S."/>
            <person name="Wemheuer B."/>
            <person name="Brinkhoff T."/>
            <person name="Vollmers J."/>
            <person name="Dietrich S."/>
            <person name="Giebel H.A."/>
            <person name="Beardsley C."/>
            <person name="Sardemann C."/>
            <person name="Bakenhus I."/>
            <person name="Billerbeck S."/>
            <person name="Daniel R."/>
            <person name="Simon M."/>
        </authorList>
    </citation>
    <scope>NUCLEOTIDE SEQUENCE [LARGE SCALE GENOMIC DNA]</scope>
    <source>
        <strain evidence="6 7">RCA23</strain>
    </source>
</reference>
<dbReference type="PROSITE" id="PS51935">
    <property type="entry name" value="NLPC_P60"/>
    <property type="match status" value="1"/>
</dbReference>
<evidence type="ECO:0000256" key="4">
    <source>
        <dbReference type="ARBA" id="ARBA00022807"/>
    </source>
</evidence>
<evidence type="ECO:0000256" key="3">
    <source>
        <dbReference type="ARBA" id="ARBA00022801"/>
    </source>
</evidence>
<accession>A0AAN0VHI4</accession>
<evidence type="ECO:0000313" key="7">
    <source>
        <dbReference type="Proteomes" id="UP000028680"/>
    </source>
</evidence>
<dbReference type="RefSeq" id="WP_044048893.1">
    <property type="nucleotide sequence ID" value="NZ_CP003984.1"/>
</dbReference>
<dbReference type="EMBL" id="CP003984">
    <property type="protein sequence ID" value="AII86037.1"/>
    <property type="molecule type" value="Genomic_DNA"/>
</dbReference>
<keyword evidence="4" id="KW-0788">Thiol protease</keyword>
<dbReference type="GO" id="GO:0008234">
    <property type="term" value="F:cysteine-type peptidase activity"/>
    <property type="evidence" value="ECO:0007669"/>
    <property type="project" value="UniProtKB-KW"/>
</dbReference>
<dbReference type="InterPro" id="IPR038765">
    <property type="entry name" value="Papain-like_cys_pep_sf"/>
</dbReference>
<evidence type="ECO:0000259" key="5">
    <source>
        <dbReference type="PROSITE" id="PS51935"/>
    </source>
</evidence>
<keyword evidence="7" id="KW-1185">Reference proteome</keyword>
<protein>
    <recommendedName>
        <fullName evidence="5">NlpC/P60 domain-containing protein</fullName>
    </recommendedName>
</protein>
<dbReference type="Pfam" id="PF18348">
    <property type="entry name" value="SH3_16"/>
    <property type="match status" value="1"/>
</dbReference>
<keyword evidence="2" id="KW-0645">Protease</keyword>
<dbReference type="GO" id="GO:0006508">
    <property type="term" value="P:proteolysis"/>
    <property type="evidence" value="ECO:0007669"/>
    <property type="project" value="UniProtKB-KW"/>
</dbReference>
<dbReference type="InterPro" id="IPR051794">
    <property type="entry name" value="PG_Endopeptidase_C40"/>
</dbReference>
<dbReference type="PANTHER" id="PTHR47359:SF3">
    <property type="entry name" value="NLP_P60 DOMAIN-CONTAINING PROTEIN-RELATED"/>
    <property type="match status" value="1"/>
</dbReference>
<evidence type="ECO:0000256" key="1">
    <source>
        <dbReference type="ARBA" id="ARBA00007074"/>
    </source>
</evidence>
<sequence length="249" mass="26614">MSAQSQIIQSLSDLCRKPQGPRDRQLLFGDGFTILERAGDWCFGKATKDGYQGYIKTADLAPYTPATHWVSALSTHAYAAPNLKSHDQIPLPFGARVTVSAEHGNFYQTPAGFIPRQHLRATGDFLTDPREVAKMFLGCPYLWGGNSAAGIDCSGLIQAACHATGRACPGDSGPQQKFFPATEGDWAPGQLIFWPGHVALTLSATHLIHANAHAMAVGIEAIDVAMARIEAAGDGPMLQRSQLTQSASP</sequence>
<dbReference type="InterPro" id="IPR000064">
    <property type="entry name" value="NLP_P60_dom"/>
</dbReference>
<dbReference type="InterPro" id="IPR041382">
    <property type="entry name" value="SH3_16"/>
</dbReference>
<dbReference type="Gene3D" id="3.90.1720.10">
    <property type="entry name" value="endopeptidase domain like (from Nostoc punctiforme)"/>
    <property type="match status" value="1"/>
</dbReference>
<keyword evidence="3" id="KW-0378">Hydrolase</keyword>
<feature type="domain" description="NlpC/P60" evidence="5">
    <location>
        <begin position="123"/>
        <end position="244"/>
    </location>
</feature>
<dbReference type="Pfam" id="PF00877">
    <property type="entry name" value="NLPC_P60"/>
    <property type="match status" value="1"/>
</dbReference>
<dbReference type="Proteomes" id="UP000028680">
    <property type="component" value="Chromosome"/>
</dbReference>
<dbReference type="SUPFAM" id="SSF54001">
    <property type="entry name" value="Cysteine proteinases"/>
    <property type="match status" value="1"/>
</dbReference>
<comment type="similarity">
    <text evidence="1">Belongs to the peptidase C40 family.</text>
</comment>
<gene>
    <name evidence="6" type="ORF">RCA23_c04770</name>
</gene>
<name>A0AAN0VHI4_9RHOB</name>
<evidence type="ECO:0000313" key="6">
    <source>
        <dbReference type="EMBL" id="AII86037.1"/>
    </source>
</evidence>